<sequence>MTVSPSGGKVGPADEGKFDTTQSVGGYLVEKSASFDKGVVDINRELDATLIELTKDPSNPMLLAKYQSLLSEYTLYRNLQSNVTKTLKELSMNTARNM</sequence>
<evidence type="ECO:0000313" key="2">
    <source>
        <dbReference type="EMBL" id="SSW95833.1"/>
    </source>
</evidence>
<dbReference type="GO" id="GO:0015031">
    <property type="term" value="P:protein transport"/>
    <property type="evidence" value="ECO:0007669"/>
    <property type="project" value="InterPro"/>
</dbReference>
<reference evidence="2" key="1">
    <citation type="submission" date="2018-04" db="EMBL/GenBank/DDBJ databases">
        <authorList>
            <person name="Go L.Y."/>
            <person name="Mitchell J.A."/>
        </authorList>
    </citation>
    <scope>NUCLEOTIDE SEQUENCE</scope>
    <source>
        <strain evidence="2">ARTV</strain>
    </source>
</reference>
<feature type="region of interest" description="Disordered" evidence="1">
    <location>
        <begin position="1"/>
        <end position="20"/>
    </location>
</feature>
<dbReference type="EMBL" id="UFQR01000007">
    <property type="protein sequence ID" value="SSW95833.1"/>
    <property type="molecule type" value="Genomic_DNA"/>
</dbReference>
<evidence type="ECO:0000256" key="1">
    <source>
        <dbReference type="SAM" id="MobiDB-lite"/>
    </source>
</evidence>
<dbReference type="SUPFAM" id="SSF140129">
    <property type="entry name" value="MxiH-like"/>
    <property type="match status" value="1"/>
</dbReference>
<dbReference type="InterPro" id="IPR021123">
    <property type="entry name" value="T3SS_needle-like"/>
</dbReference>
<proteinExistence type="predicted"/>
<dbReference type="InterPro" id="IPR037203">
    <property type="entry name" value="T3SS_needle-like_sf"/>
</dbReference>
<dbReference type="Pfam" id="PF09392">
    <property type="entry name" value="T3SS_needle_F"/>
    <property type="match status" value="1"/>
</dbReference>
<dbReference type="AlphaFoldDB" id="A0A3B0M0U6"/>
<dbReference type="Gene3D" id="1.20.58.90">
    <property type="match status" value="1"/>
</dbReference>
<organism evidence="2">
    <name type="scientific">Arsenophonus endosymbiont of Trialeurodes vaporariorum</name>
    <dbReference type="NCBI Taxonomy" id="235567"/>
    <lineage>
        <taxon>Bacteria</taxon>
        <taxon>Pseudomonadati</taxon>
        <taxon>Pseudomonadota</taxon>
        <taxon>Gammaproteobacteria</taxon>
        <taxon>Enterobacterales</taxon>
        <taxon>Morganellaceae</taxon>
        <taxon>Arsenophonus</taxon>
    </lineage>
</organism>
<gene>
    <name evidence="2" type="ORF">ARTV_1932</name>
</gene>
<protein>
    <submittedName>
        <fullName evidence="2">Uncharacterized protein</fullName>
    </submittedName>
</protein>
<name>A0A3B0M0U6_9GAMM</name>
<accession>A0A3B0M0U6</accession>